<protein>
    <submittedName>
        <fullName evidence="1">Uncharacterized protein</fullName>
    </submittedName>
</protein>
<organism evidence="1 2">
    <name type="scientific">Melastoma candidum</name>
    <dbReference type="NCBI Taxonomy" id="119954"/>
    <lineage>
        <taxon>Eukaryota</taxon>
        <taxon>Viridiplantae</taxon>
        <taxon>Streptophyta</taxon>
        <taxon>Embryophyta</taxon>
        <taxon>Tracheophyta</taxon>
        <taxon>Spermatophyta</taxon>
        <taxon>Magnoliopsida</taxon>
        <taxon>eudicotyledons</taxon>
        <taxon>Gunneridae</taxon>
        <taxon>Pentapetalae</taxon>
        <taxon>rosids</taxon>
        <taxon>malvids</taxon>
        <taxon>Myrtales</taxon>
        <taxon>Melastomataceae</taxon>
        <taxon>Melastomatoideae</taxon>
        <taxon>Melastomateae</taxon>
        <taxon>Melastoma</taxon>
    </lineage>
</organism>
<dbReference type="Proteomes" id="UP001057402">
    <property type="component" value="Chromosome 1"/>
</dbReference>
<evidence type="ECO:0000313" key="1">
    <source>
        <dbReference type="EMBL" id="KAI4389073.1"/>
    </source>
</evidence>
<sequence>MRSTVGSENKLGGRIDLDDKNRIDMALMKALKWLDDIARTADKDEFREDKGLFLRLLRRTAKFESTSTWEVEAFCGRIIGRVYDSPCGELDGVGIPEQPRRAIIVFQILSITLLRFVCYILFKLSKIWLLICAANPFRVHARSRY</sequence>
<dbReference type="EMBL" id="CM042880">
    <property type="protein sequence ID" value="KAI4389073.1"/>
    <property type="molecule type" value="Genomic_DNA"/>
</dbReference>
<evidence type="ECO:0000313" key="2">
    <source>
        <dbReference type="Proteomes" id="UP001057402"/>
    </source>
</evidence>
<reference evidence="2" key="1">
    <citation type="journal article" date="2023" name="Front. Plant Sci.">
        <title>Chromosomal-level genome assembly of Melastoma candidum provides insights into trichome evolution.</title>
        <authorList>
            <person name="Zhong Y."/>
            <person name="Wu W."/>
            <person name="Sun C."/>
            <person name="Zou P."/>
            <person name="Liu Y."/>
            <person name="Dai S."/>
            <person name="Zhou R."/>
        </authorList>
    </citation>
    <scope>NUCLEOTIDE SEQUENCE [LARGE SCALE GENOMIC DNA]</scope>
</reference>
<name>A0ACB9SHU4_9MYRT</name>
<accession>A0ACB9SHU4</accession>
<proteinExistence type="predicted"/>
<keyword evidence="2" id="KW-1185">Reference proteome</keyword>
<comment type="caution">
    <text evidence="1">The sequence shown here is derived from an EMBL/GenBank/DDBJ whole genome shotgun (WGS) entry which is preliminary data.</text>
</comment>
<gene>
    <name evidence="1" type="ORF">MLD38_001337</name>
</gene>